<sequence length="405" mass="45436">MTVIINPRHTLLVTTAYTSLSRLSTLTIDLVRMPKAAKQVTSTSVKSPGLSQQSQNALKELAGDNDMLVDDIDFSAGPDNNHVQGVDVSLPDPERSAESFVIEVSDLIKPQQSQYPIHQRKDKRTWHDHLHATQVKWDALVEPLTNAFASWKYSDTVPSVTTSKNPSDFQDNSGFDFSIEILDIHNLARSALITKDEHTEAAVALVQAGFLSNTPEQPSIAIVYRRFSNAFDVYLAVRRNLDRHVSKVLGRDTPHYRVFNSCPACCYKLEEEPHLIFSHMWVCDGNNSLCRMASLGDRHTGDTRVFQGSNYFLPVEFVNKYGDEVKLKPENKPDSDDKDKDNHDNNLEDVGDPTDGSTSNLLSNCTNNRKGASADSKKQMWNIFDETGLFHQEKITLIPSATQLW</sequence>
<evidence type="ECO:0000313" key="2">
    <source>
        <dbReference type="EMBL" id="THU86076.1"/>
    </source>
</evidence>
<gene>
    <name evidence="2" type="ORF">K435DRAFT_868638</name>
</gene>
<feature type="compositionally biased region" description="Basic and acidic residues" evidence="1">
    <location>
        <begin position="327"/>
        <end position="346"/>
    </location>
</feature>
<dbReference type="Pfam" id="PF18758">
    <property type="entry name" value="KDZ"/>
    <property type="match status" value="1"/>
</dbReference>
<protein>
    <submittedName>
        <fullName evidence="2">Uncharacterized protein</fullName>
    </submittedName>
</protein>
<accession>A0A4S8LB49</accession>
<name>A0A4S8LB49_DENBC</name>
<reference evidence="2 3" key="1">
    <citation type="journal article" date="2019" name="Nat. Ecol. Evol.">
        <title>Megaphylogeny resolves global patterns of mushroom evolution.</title>
        <authorList>
            <person name="Varga T."/>
            <person name="Krizsan K."/>
            <person name="Foldi C."/>
            <person name="Dima B."/>
            <person name="Sanchez-Garcia M."/>
            <person name="Sanchez-Ramirez S."/>
            <person name="Szollosi G.J."/>
            <person name="Szarkandi J.G."/>
            <person name="Papp V."/>
            <person name="Albert L."/>
            <person name="Andreopoulos W."/>
            <person name="Angelini C."/>
            <person name="Antonin V."/>
            <person name="Barry K.W."/>
            <person name="Bougher N.L."/>
            <person name="Buchanan P."/>
            <person name="Buyck B."/>
            <person name="Bense V."/>
            <person name="Catcheside P."/>
            <person name="Chovatia M."/>
            <person name="Cooper J."/>
            <person name="Damon W."/>
            <person name="Desjardin D."/>
            <person name="Finy P."/>
            <person name="Geml J."/>
            <person name="Haridas S."/>
            <person name="Hughes K."/>
            <person name="Justo A."/>
            <person name="Karasinski D."/>
            <person name="Kautmanova I."/>
            <person name="Kiss B."/>
            <person name="Kocsube S."/>
            <person name="Kotiranta H."/>
            <person name="LaButti K.M."/>
            <person name="Lechner B.E."/>
            <person name="Liimatainen K."/>
            <person name="Lipzen A."/>
            <person name="Lukacs Z."/>
            <person name="Mihaltcheva S."/>
            <person name="Morgado L.N."/>
            <person name="Niskanen T."/>
            <person name="Noordeloos M.E."/>
            <person name="Ohm R.A."/>
            <person name="Ortiz-Santana B."/>
            <person name="Ovrebo C."/>
            <person name="Racz N."/>
            <person name="Riley R."/>
            <person name="Savchenko A."/>
            <person name="Shiryaev A."/>
            <person name="Soop K."/>
            <person name="Spirin V."/>
            <person name="Szebenyi C."/>
            <person name="Tomsovsky M."/>
            <person name="Tulloss R.E."/>
            <person name="Uehling J."/>
            <person name="Grigoriev I.V."/>
            <person name="Vagvolgyi C."/>
            <person name="Papp T."/>
            <person name="Martin F.M."/>
            <person name="Miettinen O."/>
            <person name="Hibbett D.S."/>
            <person name="Nagy L.G."/>
        </authorList>
    </citation>
    <scope>NUCLEOTIDE SEQUENCE [LARGE SCALE GENOMIC DNA]</scope>
    <source>
        <strain evidence="2 3">CBS 962.96</strain>
    </source>
</reference>
<dbReference type="InterPro" id="IPR040521">
    <property type="entry name" value="KDZ"/>
</dbReference>
<keyword evidence="3" id="KW-1185">Reference proteome</keyword>
<dbReference type="OrthoDB" id="2505969at2759"/>
<evidence type="ECO:0000256" key="1">
    <source>
        <dbReference type="SAM" id="MobiDB-lite"/>
    </source>
</evidence>
<organism evidence="2 3">
    <name type="scientific">Dendrothele bispora (strain CBS 962.96)</name>
    <dbReference type="NCBI Taxonomy" id="1314807"/>
    <lineage>
        <taxon>Eukaryota</taxon>
        <taxon>Fungi</taxon>
        <taxon>Dikarya</taxon>
        <taxon>Basidiomycota</taxon>
        <taxon>Agaricomycotina</taxon>
        <taxon>Agaricomycetes</taxon>
        <taxon>Agaricomycetidae</taxon>
        <taxon>Agaricales</taxon>
        <taxon>Agaricales incertae sedis</taxon>
        <taxon>Dendrothele</taxon>
    </lineage>
</organism>
<dbReference type="EMBL" id="ML179514">
    <property type="protein sequence ID" value="THU86076.1"/>
    <property type="molecule type" value="Genomic_DNA"/>
</dbReference>
<feature type="compositionally biased region" description="Low complexity" evidence="1">
    <location>
        <begin position="357"/>
        <end position="368"/>
    </location>
</feature>
<dbReference type="AlphaFoldDB" id="A0A4S8LB49"/>
<feature type="region of interest" description="Disordered" evidence="1">
    <location>
        <begin position="327"/>
        <end position="373"/>
    </location>
</feature>
<evidence type="ECO:0000313" key="3">
    <source>
        <dbReference type="Proteomes" id="UP000297245"/>
    </source>
</evidence>
<proteinExistence type="predicted"/>
<dbReference type="Proteomes" id="UP000297245">
    <property type="component" value="Unassembled WGS sequence"/>
</dbReference>